<dbReference type="OrthoDB" id="2608899at2"/>
<comment type="caution">
    <text evidence="2">The sequence shown here is derived from an EMBL/GenBank/DDBJ whole genome shotgun (WGS) entry which is preliminary data.</text>
</comment>
<gene>
    <name evidence="2" type="ORF">CBW46_006080</name>
</gene>
<evidence type="ECO:0000256" key="1">
    <source>
        <dbReference type="SAM" id="Phobius"/>
    </source>
</evidence>
<protein>
    <submittedName>
        <fullName evidence="2">Uncharacterized protein</fullName>
    </submittedName>
</protein>
<organism evidence="2 3">
    <name type="scientific">Paenibacillus xerothermodurans</name>
    <dbReference type="NCBI Taxonomy" id="1977292"/>
    <lineage>
        <taxon>Bacteria</taxon>
        <taxon>Bacillati</taxon>
        <taxon>Bacillota</taxon>
        <taxon>Bacilli</taxon>
        <taxon>Bacillales</taxon>
        <taxon>Paenibacillaceae</taxon>
        <taxon>Paenibacillus</taxon>
    </lineage>
</organism>
<dbReference type="AlphaFoldDB" id="A0A2W1NDD0"/>
<name>A0A2W1NDD0_PAEXE</name>
<feature type="transmembrane region" description="Helical" evidence="1">
    <location>
        <begin position="34"/>
        <end position="51"/>
    </location>
</feature>
<dbReference type="EMBL" id="NHRJ02000002">
    <property type="protein sequence ID" value="PZE21964.1"/>
    <property type="molecule type" value="Genomic_DNA"/>
</dbReference>
<reference evidence="2" key="1">
    <citation type="submission" date="2018-06" db="EMBL/GenBank/DDBJ databases">
        <title>Paenibacillus xerothermodurans sp. nov. an extremely dry heat resistant spore forming bacterium isolated from the soil of Cape Canaveral, Florida.</title>
        <authorList>
            <person name="Seuylemezian A."/>
            <person name="Kaur N."/>
            <person name="Patil P."/>
            <person name="Patil P."/>
            <person name="Mayilraj S."/>
            <person name="Vaishampayan P."/>
        </authorList>
    </citation>
    <scope>NUCLEOTIDE SEQUENCE [LARGE SCALE GENOMIC DNA]</scope>
    <source>
        <strain evidence="2">ATCC 27380</strain>
    </source>
</reference>
<proteinExistence type="predicted"/>
<evidence type="ECO:0000313" key="2">
    <source>
        <dbReference type="EMBL" id="PZE21964.1"/>
    </source>
</evidence>
<feature type="transmembrane region" description="Helical" evidence="1">
    <location>
        <begin position="173"/>
        <end position="196"/>
    </location>
</feature>
<feature type="transmembrane region" description="Helical" evidence="1">
    <location>
        <begin position="57"/>
        <end position="75"/>
    </location>
</feature>
<dbReference type="RefSeq" id="WP_089199107.1">
    <property type="nucleotide sequence ID" value="NZ_NHRJ02000002.1"/>
</dbReference>
<keyword evidence="3" id="KW-1185">Reference proteome</keyword>
<feature type="transmembrane region" description="Helical" evidence="1">
    <location>
        <begin position="6"/>
        <end position="22"/>
    </location>
</feature>
<keyword evidence="1" id="KW-0812">Transmembrane</keyword>
<feature type="transmembrane region" description="Helical" evidence="1">
    <location>
        <begin position="82"/>
        <end position="102"/>
    </location>
</feature>
<keyword evidence="1" id="KW-0472">Membrane</keyword>
<sequence length="211" mass="23196">MNAGYLSLLFLVVSLILLASGWKDLLVRGITTKVILLFFVCWIASMQLSLVLPGARIGLWVVVLFAVIACVVYRCRGRLLKLNILSVGMLLGSVSFFLLETIHLLPSIMIGSTELSMALLIGLLVSAIFRSASVQIAVVSLGLLIGESLFRLAHREHMAFHLGSAVLQDRWWLTIYTTRGISLLIASVVLVLTRSVHWAAAGIRKRRNNGE</sequence>
<evidence type="ECO:0000313" key="3">
    <source>
        <dbReference type="Proteomes" id="UP000214746"/>
    </source>
</evidence>
<feature type="transmembrane region" description="Helical" evidence="1">
    <location>
        <begin position="108"/>
        <end position="129"/>
    </location>
</feature>
<accession>A0A2W1NDD0</accession>
<feature type="transmembrane region" description="Helical" evidence="1">
    <location>
        <begin position="136"/>
        <end position="153"/>
    </location>
</feature>
<dbReference type="Proteomes" id="UP000214746">
    <property type="component" value="Unassembled WGS sequence"/>
</dbReference>
<keyword evidence="1" id="KW-1133">Transmembrane helix</keyword>